<reference evidence="1" key="1">
    <citation type="journal article" date="2014" name="Front. Microbiol.">
        <title>High frequency of phylogenetically diverse reductive dehalogenase-homologous genes in deep subseafloor sedimentary metagenomes.</title>
        <authorList>
            <person name="Kawai M."/>
            <person name="Futagami T."/>
            <person name="Toyoda A."/>
            <person name="Takaki Y."/>
            <person name="Nishi S."/>
            <person name="Hori S."/>
            <person name="Arai W."/>
            <person name="Tsubouchi T."/>
            <person name="Morono Y."/>
            <person name="Uchiyama I."/>
            <person name="Ito T."/>
            <person name="Fujiyama A."/>
            <person name="Inagaki F."/>
            <person name="Takami H."/>
        </authorList>
    </citation>
    <scope>NUCLEOTIDE SEQUENCE</scope>
    <source>
        <strain evidence="1">Expedition CK06-06</strain>
    </source>
</reference>
<organism evidence="1">
    <name type="scientific">marine sediment metagenome</name>
    <dbReference type="NCBI Taxonomy" id="412755"/>
    <lineage>
        <taxon>unclassified sequences</taxon>
        <taxon>metagenomes</taxon>
        <taxon>ecological metagenomes</taxon>
    </lineage>
</organism>
<comment type="caution">
    <text evidence="1">The sequence shown here is derived from an EMBL/GenBank/DDBJ whole genome shotgun (WGS) entry which is preliminary data.</text>
</comment>
<proteinExistence type="predicted"/>
<gene>
    <name evidence="1" type="ORF">S01H1_48722</name>
</gene>
<accession>X0VDY9</accession>
<dbReference type="AlphaFoldDB" id="X0VDY9"/>
<sequence>MEQINLWYNDVDFIPEIALDWIFKELKSQDTVPRNIPKAFISQWYSYRKANPDKTVADYEYCPDCLGHGIHLFEKLEDMYYPAMLISYVAMCAACDNWKKEFGTVAKNGGKLYMEGKPIGGHVPKVPRGTRQQLIDLGFKYLPFSDPNAKRVVCDVPEVKLKEIPKTPNVYEGPREEVPF</sequence>
<dbReference type="EMBL" id="BARS01031295">
    <property type="protein sequence ID" value="GAG16555.1"/>
    <property type="molecule type" value="Genomic_DNA"/>
</dbReference>
<evidence type="ECO:0000313" key="1">
    <source>
        <dbReference type="EMBL" id="GAG16555.1"/>
    </source>
</evidence>
<protein>
    <submittedName>
        <fullName evidence="1">Uncharacterized protein</fullName>
    </submittedName>
</protein>
<name>X0VDY9_9ZZZZ</name>